<name>A0A1F5L4H4_PENAI</name>
<feature type="compositionally biased region" description="Polar residues" evidence="1">
    <location>
        <begin position="31"/>
        <end position="42"/>
    </location>
</feature>
<dbReference type="RefSeq" id="XP_022483590.1">
    <property type="nucleotide sequence ID" value="XM_022636543.1"/>
</dbReference>
<dbReference type="EMBL" id="LXJU01000032">
    <property type="protein sequence ID" value="OGE48134.1"/>
    <property type="molecule type" value="Genomic_DNA"/>
</dbReference>
<dbReference type="Proteomes" id="UP000177622">
    <property type="component" value="Unassembled WGS sequence"/>
</dbReference>
<protein>
    <submittedName>
        <fullName evidence="2">Uncharacterized protein</fullName>
    </submittedName>
</protein>
<evidence type="ECO:0000313" key="3">
    <source>
        <dbReference type="Proteomes" id="UP000177622"/>
    </source>
</evidence>
<feature type="compositionally biased region" description="Basic and acidic residues" evidence="1">
    <location>
        <begin position="169"/>
        <end position="185"/>
    </location>
</feature>
<dbReference type="OrthoDB" id="4498621at2759"/>
<gene>
    <name evidence="2" type="ORF">PENARI_c032G01566</name>
</gene>
<sequence length="204" mass="21394">MATEGIAGHRSSVIPETAQLVRNHSHAFQNMLNTTQTDSAPESTDAPEFTDTAKPAVNNESSEALNTVAKETVPLEPESSGVDVATAVANDTGDTVGPKDEVPVIEPITGAKRDLDTSEAPASTLPTENKEKAPEPSEERDPKKQKTDEKPTSNGNAAPAGSKNGISGQKKEGRSTKEKIKDAVKKVIPGEGIGSRTRSRTKGA</sequence>
<feature type="region of interest" description="Disordered" evidence="1">
    <location>
        <begin position="31"/>
        <end position="204"/>
    </location>
</feature>
<dbReference type="AlphaFoldDB" id="A0A1F5L4H4"/>
<reference evidence="2 3" key="1">
    <citation type="journal article" date="2016" name="Sci. Rep.">
        <title>Penicillium arizonense, a new, genome sequenced fungal species, reveals a high chemical diversity in secreted metabolites.</title>
        <authorList>
            <person name="Grijseels S."/>
            <person name="Nielsen J.C."/>
            <person name="Randelovic M."/>
            <person name="Nielsen J."/>
            <person name="Nielsen K.F."/>
            <person name="Workman M."/>
            <person name="Frisvad J.C."/>
        </authorList>
    </citation>
    <scope>NUCLEOTIDE SEQUENCE [LARGE SCALE GENOMIC DNA]</scope>
    <source>
        <strain evidence="2 3">CBS 141311</strain>
    </source>
</reference>
<accession>A0A1F5L4H4</accession>
<evidence type="ECO:0000256" key="1">
    <source>
        <dbReference type="SAM" id="MobiDB-lite"/>
    </source>
</evidence>
<keyword evidence="3" id="KW-1185">Reference proteome</keyword>
<dbReference type="STRING" id="1835702.A0A1F5L4H4"/>
<feature type="compositionally biased region" description="Basic and acidic residues" evidence="1">
    <location>
        <begin position="128"/>
        <end position="151"/>
    </location>
</feature>
<organism evidence="2 3">
    <name type="scientific">Penicillium arizonense</name>
    <dbReference type="NCBI Taxonomy" id="1835702"/>
    <lineage>
        <taxon>Eukaryota</taxon>
        <taxon>Fungi</taxon>
        <taxon>Dikarya</taxon>
        <taxon>Ascomycota</taxon>
        <taxon>Pezizomycotina</taxon>
        <taxon>Eurotiomycetes</taxon>
        <taxon>Eurotiomycetidae</taxon>
        <taxon>Eurotiales</taxon>
        <taxon>Aspergillaceae</taxon>
        <taxon>Penicillium</taxon>
    </lineage>
</organism>
<proteinExistence type="predicted"/>
<comment type="caution">
    <text evidence="2">The sequence shown here is derived from an EMBL/GenBank/DDBJ whole genome shotgun (WGS) entry which is preliminary data.</text>
</comment>
<evidence type="ECO:0000313" key="2">
    <source>
        <dbReference type="EMBL" id="OGE48134.1"/>
    </source>
</evidence>
<dbReference type="GeneID" id="34581277"/>